<dbReference type="AlphaFoldDB" id="A0A9W8I9P8"/>
<sequence length="175" mass="18501">MAAVDPALVIAAGVAIVAAAAYFYYYSPQANQPDLHPLQMAQQASVSDVRESSHESAVYRSKLAPHQMPLHSTPSAKCTTLRELFRAGRAMPRPDALLAVKGDKLLRTSTADVETRVRAVASNLSARLPGDGVGSVAIVLPASVPFAIAYQACVEAGIVAIPIAYLESPAHIKRI</sequence>
<evidence type="ECO:0008006" key="4">
    <source>
        <dbReference type="Google" id="ProtNLM"/>
    </source>
</evidence>
<feature type="non-terminal residue" evidence="2">
    <location>
        <position position="175"/>
    </location>
</feature>
<evidence type="ECO:0000313" key="3">
    <source>
        <dbReference type="Proteomes" id="UP001139887"/>
    </source>
</evidence>
<proteinExistence type="predicted"/>
<evidence type="ECO:0000256" key="1">
    <source>
        <dbReference type="SAM" id="Phobius"/>
    </source>
</evidence>
<protein>
    <recommendedName>
        <fullName evidence="4">AMP-dependent synthetase/ligase domain-containing protein</fullName>
    </recommendedName>
</protein>
<dbReference type="EMBL" id="JANBUW010001546">
    <property type="protein sequence ID" value="KAJ2843034.1"/>
    <property type="molecule type" value="Genomic_DNA"/>
</dbReference>
<organism evidence="2 3">
    <name type="scientific">Coemansia brasiliensis</name>
    <dbReference type="NCBI Taxonomy" id="2650707"/>
    <lineage>
        <taxon>Eukaryota</taxon>
        <taxon>Fungi</taxon>
        <taxon>Fungi incertae sedis</taxon>
        <taxon>Zoopagomycota</taxon>
        <taxon>Kickxellomycotina</taxon>
        <taxon>Kickxellomycetes</taxon>
        <taxon>Kickxellales</taxon>
        <taxon>Kickxellaceae</taxon>
        <taxon>Coemansia</taxon>
    </lineage>
</organism>
<dbReference type="Gene3D" id="3.40.50.12780">
    <property type="entry name" value="N-terminal domain of ligase-like"/>
    <property type="match status" value="1"/>
</dbReference>
<gene>
    <name evidence="2" type="ORF">IWW36_005693</name>
</gene>
<feature type="transmembrane region" description="Helical" evidence="1">
    <location>
        <begin position="6"/>
        <end position="25"/>
    </location>
</feature>
<name>A0A9W8I9P8_9FUNG</name>
<keyword evidence="3" id="KW-1185">Reference proteome</keyword>
<evidence type="ECO:0000313" key="2">
    <source>
        <dbReference type="EMBL" id="KAJ2843034.1"/>
    </source>
</evidence>
<reference evidence="2" key="1">
    <citation type="submission" date="2022-07" db="EMBL/GenBank/DDBJ databases">
        <title>Phylogenomic reconstructions and comparative analyses of Kickxellomycotina fungi.</title>
        <authorList>
            <person name="Reynolds N.K."/>
            <person name="Stajich J.E."/>
            <person name="Barry K."/>
            <person name="Grigoriev I.V."/>
            <person name="Crous P."/>
            <person name="Smith M.E."/>
        </authorList>
    </citation>
    <scope>NUCLEOTIDE SEQUENCE</scope>
    <source>
        <strain evidence="2">NRRL 1566</strain>
    </source>
</reference>
<keyword evidence="1" id="KW-0812">Transmembrane</keyword>
<keyword evidence="1" id="KW-0472">Membrane</keyword>
<dbReference type="SUPFAM" id="SSF56801">
    <property type="entry name" value="Acetyl-CoA synthetase-like"/>
    <property type="match status" value="1"/>
</dbReference>
<keyword evidence="1" id="KW-1133">Transmembrane helix</keyword>
<accession>A0A9W8I9P8</accession>
<dbReference type="OrthoDB" id="1700726at2759"/>
<dbReference type="Proteomes" id="UP001139887">
    <property type="component" value="Unassembled WGS sequence"/>
</dbReference>
<comment type="caution">
    <text evidence="2">The sequence shown here is derived from an EMBL/GenBank/DDBJ whole genome shotgun (WGS) entry which is preliminary data.</text>
</comment>
<dbReference type="InterPro" id="IPR042099">
    <property type="entry name" value="ANL_N_sf"/>
</dbReference>